<dbReference type="InterPro" id="IPR004943">
    <property type="entry name" value="Lipoprotein_11"/>
</dbReference>
<comment type="caution">
    <text evidence="2">The sequence shown here is derived from an EMBL/GenBank/DDBJ whole genome shotgun (WGS) entry which is preliminary data.</text>
</comment>
<evidence type="ECO:0008006" key="4">
    <source>
        <dbReference type="Google" id="ProtNLM"/>
    </source>
</evidence>
<evidence type="ECO:0000256" key="1">
    <source>
        <dbReference type="ARBA" id="ARBA00022729"/>
    </source>
</evidence>
<dbReference type="Gene3D" id="1.10.10.2400">
    <property type="entry name" value="Lepidopteran low molecular weight (30 kD) lipoprotein, N-terminal domain"/>
    <property type="match status" value="1"/>
</dbReference>
<dbReference type="EMBL" id="PUJY01000005">
    <property type="protein sequence ID" value="TDB61288.1"/>
    <property type="molecule type" value="Genomic_DNA"/>
</dbReference>
<dbReference type="RefSeq" id="WP_132352937.1">
    <property type="nucleotide sequence ID" value="NZ_CAWOJO010000005.1"/>
</dbReference>
<dbReference type="Gene3D" id="2.80.10.50">
    <property type="match status" value="2"/>
</dbReference>
<organism evidence="2 3">
    <name type="scientific">Photorhabdus khanii subsp. guanajuatensis</name>
    <dbReference type="NCBI Taxonomy" id="2100166"/>
    <lineage>
        <taxon>Bacteria</taxon>
        <taxon>Pseudomonadati</taxon>
        <taxon>Pseudomonadota</taxon>
        <taxon>Gammaproteobacteria</taxon>
        <taxon>Enterobacterales</taxon>
        <taxon>Morganellaceae</taxon>
        <taxon>Photorhabdus</taxon>
    </lineage>
</organism>
<evidence type="ECO:0000313" key="3">
    <source>
        <dbReference type="Proteomes" id="UP000295598"/>
    </source>
</evidence>
<dbReference type="Proteomes" id="UP000295598">
    <property type="component" value="Unassembled WGS sequence"/>
</dbReference>
<proteinExistence type="predicted"/>
<accession>A0A4R4K1Z7</accession>
<gene>
    <name evidence="2" type="ORF">C5467_04985</name>
</gene>
<dbReference type="InterPro" id="IPR042046">
    <property type="entry name" value="Lipoprotein_11_N"/>
</dbReference>
<dbReference type="AlphaFoldDB" id="A0A4R4K1Z7"/>
<dbReference type="Pfam" id="PF03260">
    <property type="entry name" value="Lipoprotein_11"/>
    <property type="match status" value="1"/>
</dbReference>
<evidence type="ECO:0000313" key="2">
    <source>
        <dbReference type="EMBL" id="TDB61288.1"/>
    </source>
</evidence>
<keyword evidence="1" id="KW-0732">Signal</keyword>
<reference evidence="2 3" key="1">
    <citation type="journal article" date="2019" name="Int. J. Syst. Evol. Microbiol.">
        <title>Photorhabdus khanii subsp. guanajuatensis subsp. nov., isolated from Heterorhabditis atacamensis, and Photorhabdus luminescens subsp. mexicana subsp. nov., isolated from Heterorhabditis mexicana entomopathogenic nematodes.</title>
        <authorList>
            <person name="Machado R.A.R."/>
            <person name="Bruno P."/>
            <person name="Arce C.C.M."/>
            <person name="Liechti N."/>
            <person name="Kohler A."/>
            <person name="Bernal J."/>
            <person name="Bruggmann R."/>
            <person name="Turlings T.C.J."/>
        </authorList>
    </citation>
    <scope>NUCLEOTIDE SEQUENCE [LARGE SCALE GENOMIC DNA]</scope>
    <source>
        <strain evidence="2 3">MEX20-17</strain>
    </source>
</reference>
<dbReference type="GO" id="GO:0005576">
    <property type="term" value="C:extracellular region"/>
    <property type="evidence" value="ECO:0007669"/>
    <property type="project" value="InterPro"/>
</dbReference>
<protein>
    <recommendedName>
        <fullName evidence="4">Ricin B lectin domain-containing protein</fullName>
    </recommendedName>
</protein>
<sequence>MTLNTNELQSRLYDCISKADYSDAQEILNSLNSEHLLIKRVITSLLDSSNPHILPFAYFLWQKGDSLSVTELFPKELVNIIDGGFKKIINQKYNAPLKLGTSTDGDGDHTAYGGVADINRLSWRFVLSEYDSNTFIIYNKAYNVPLKLGTSTDGDGDHIAYGGAADIDRCSWQLVYQNDNNTVIMLNKAYNVPLKLGTSTDGDGDHKAYGGAAELARCTWQIEPI</sequence>
<name>A0A4R4K1Z7_9GAMM</name>